<dbReference type="EMBL" id="ABIA03000002">
    <property type="protein sequence ID" value="EDQ33965.1"/>
    <property type="molecule type" value="Genomic_DNA"/>
</dbReference>
<dbReference type="OrthoDB" id="8113175at2"/>
<dbReference type="Pfam" id="PF01471">
    <property type="entry name" value="PG_binding_1"/>
    <property type="match status" value="1"/>
</dbReference>
<evidence type="ECO:0000259" key="1">
    <source>
        <dbReference type="Pfam" id="PF01471"/>
    </source>
</evidence>
<proteinExistence type="predicted"/>
<dbReference type="Gene3D" id="1.10.101.10">
    <property type="entry name" value="PGBD-like superfamily/PGBD"/>
    <property type="match status" value="1"/>
</dbReference>
<feature type="domain" description="Peptidoglycan binding-like" evidence="1">
    <location>
        <begin position="3"/>
        <end position="56"/>
    </location>
</feature>
<gene>
    <name evidence="2" type="ORF">HPDFL43_05910</name>
</gene>
<dbReference type="eggNOG" id="COG3409">
    <property type="taxonomic scope" value="Bacteria"/>
</dbReference>
<dbReference type="AlphaFoldDB" id="A9D4U8"/>
<comment type="caution">
    <text evidence="2">The sequence shown here is derived from an EMBL/GenBank/DDBJ whole genome shotgun (WGS) entry which is preliminary data.</text>
</comment>
<reference evidence="2 3" key="2">
    <citation type="submission" date="2012-06" db="EMBL/GenBank/DDBJ databases">
        <authorList>
            <person name="Fiebig A."/>
        </authorList>
    </citation>
    <scope>NUCLEOTIDE SEQUENCE [LARGE SCALE GENOMIC DNA]</scope>
    <source>
        <strain evidence="2 3">DFL-43</strain>
    </source>
</reference>
<dbReference type="STRING" id="411684.HPDFL43_05910"/>
<reference evidence="2 3" key="1">
    <citation type="submission" date="2007-10" db="EMBL/GenBank/DDBJ databases">
        <authorList>
            <person name="Wagner-Dobler I."/>
            <person name="Ferriera S."/>
            <person name="Johnson J."/>
            <person name="Kravitz S."/>
            <person name="Beeson K."/>
            <person name="Sutton G."/>
            <person name="Rogers Y.-H."/>
            <person name="Friedman R."/>
            <person name="Frazier M."/>
            <person name="Venter J.C."/>
        </authorList>
    </citation>
    <scope>NUCLEOTIDE SEQUENCE [LARGE SCALE GENOMIC DNA]</scope>
    <source>
        <strain evidence="2 3">DFL-43</strain>
    </source>
</reference>
<dbReference type="InterPro" id="IPR036365">
    <property type="entry name" value="PGBD-like_sf"/>
</dbReference>
<keyword evidence="3" id="KW-1185">Reference proteome</keyword>
<dbReference type="InterPro" id="IPR036366">
    <property type="entry name" value="PGBDSf"/>
</dbReference>
<evidence type="ECO:0000313" key="3">
    <source>
        <dbReference type="Proteomes" id="UP000004291"/>
    </source>
</evidence>
<evidence type="ECO:0000313" key="2">
    <source>
        <dbReference type="EMBL" id="EDQ33965.1"/>
    </source>
</evidence>
<name>A9D4U8_HOEPD</name>
<accession>A9D4U8</accession>
<dbReference type="Proteomes" id="UP000004291">
    <property type="component" value="Chromosome"/>
</dbReference>
<dbReference type="SUPFAM" id="SSF47090">
    <property type="entry name" value="PGBD-like"/>
    <property type="match status" value="1"/>
</dbReference>
<organism evidence="2 3">
    <name type="scientific">Hoeflea phototrophica (strain DSM 17068 / NCIMB 14078 / DFL-43)</name>
    <dbReference type="NCBI Taxonomy" id="411684"/>
    <lineage>
        <taxon>Bacteria</taxon>
        <taxon>Pseudomonadati</taxon>
        <taxon>Pseudomonadota</taxon>
        <taxon>Alphaproteobacteria</taxon>
        <taxon>Hyphomicrobiales</taxon>
        <taxon>Rhizobiaceae</taxon>
        <taxon>Hoeflea</taxon>
    </lineage>
</organism>
<dbReference type="InterPro" id="IPR002477">
    <property type="entry name" value="Peptidoglycan-bd-like"/>
</dbReference>
<dbReference type="HOGENOM" id="CLU_100188_0_0_5"/>
<protein>
    <submittedName>
        <fullName evidence="2">Putative peptidoglycan-binding domain-containing protein</fullName>
    </submittedName>
</protein>
<sequence length="236" mass="25434">MQTIRDLQERLKALGYNPGIVDGAMGPNTRKAVREFQADHGLGIDGVAGPRTWSALDRALTRKGAPAGTARPTPPWVDEMMRRKGLHEGRDHASLSAWLRSAGSAVDPARTPWCGDAVETAILRALPDEPVPANPMASINWLKFGREMKTPAFGAVLVFWRGSKSGWQGHVGFYVGEDATHYHVLGGNQSNAITITKIQKGRLRDGGIRWPAGFPLPAGGRVIADGGRLVETTNEA</sequence>